<gene>
    <name evidence="3" type="ORF">QFI66_008525</name>
</gene>
<evidence type="ECO:0000313" key="3">
    <source>
        <dbReference type="EMBL" id="MEK0248159.1"/>
    </source>
</evidence>
<dbReference type="PROSITE" id="PS50937">
    <property type="entry name" value="HTH_MERR_2"/>
    <property type="match status" value="1"/>
</dbReference>
<dbReference type="PRINTS" id="PR00040">
    <property type="entry name" value="HTHMERR"/>
</dbReference>
<dbReference type="InterPro" id="IPR009061">
    <property type="entry name" value="DNA-bd_dom_put_sf"/>
</dbReference>
<dbReference type="InterPro" id="IPR012925">
    <property type="entry name" value="TipAS_dom"/>
</dbReference>
<dbReference type="Gene3D" id="1.10.1660.10">
    <property type="match status" value="1"/>
</dbReference>
<comment type="caution">
    <text evidence="3">The sequence shown here is derived from an EMBL/GenBank/DDBJ whole genome shotgun (WGS) entry which is preliminary data.</text>
</comment>
<dbReference type="InterPro" id="IPR047057">
    <property type="entry name" value="MerR_fam"/>
</dbReference>
<evidence type="ECO:0000313" key="4">
    <source>
        <dbReference type="Proteomes" id="UP001334005"/>
    </source>
</evidence>
<dbReference type="PANTHER" id="PTHR30204">
    <property type="entry name" value="REDOX-CYCLING DRUG-SENSING TRANSCRIPTIONAL ACTIVATOR SOXR"/>
    <property type="match status" value="1"/>
</dbReference>
<dbReference type="SMART" id="SM00422">
    <property type="entry name" value="HTH_MERR"/>
    <property type="match status" value="1"/>
</dbReference>
<evidence type="ECO:0000259" key="2">
    <source>
        <dbReference type="PROSITE" id="PS50937"/>
    </source>
</evidence>
<dbReference type="RefSeq" id="WP_331834374.1">
    <property type="nucleotide sequence ID" value="NZ_JARXNH020000052.1"/>
</dbReference>
<evidence type="ECO:0000256" key="1">
    <source>
        <dbReference type="ARBA" id="ARBA00023125"/>
    </source>
</evidence>
<dbReference type="InterPro" id="IPR000551">
    <property type="entry name" value="MerR-type_HTH_dom"/>
</dbReference>
<organism evidence="3 4">
    <name type="scientific">Raoultella scottii</name>
    <dbReference type="NCBI Taxonomy" id="3040937"/>
    <lineage>
        <taxon>Bacteria</taxon>
        <taxon>Pseudomonadati</taxon>
        <taxon>Pseudomonadota</taxon>
        <taxon>Gammaproteobacteria</taxon>
        <taxon>Enterobacterales</taxon>
        <taxon>Enterobacteriaceae</taxon>
        <taxon>Klebsiella/Raoultella group</taxon>
        <taxon>Raoultella</taxon>
    </lineage>
</organism>
<dbReference type="EMBL" id="JARXNH020000052">
    <property type="protein sequence ID" value="MEK0248159.1"/>
    <property type="molecule type" value="Genomic_DNA"/>
</dbReference>
<name>A0ABU8Z5B5_9ENTR</name>
<accession>A0ABU8Z5B5</accession>
<keyword evidence="1" id="KW-0238">DNA-binding</keyword>
<keyword evidence="4" id="KW-1185">Reference proteome</keyword>
<sequence length="347" mass="39501">MLIQVGELAKRAGMTVRTLHHYEQTGLLTPSARSAAGYRLYDLAAVQRLHMIKALAQAGLELAAIKEHLDRGSLSLSDLLVRQIATLDTQLRTISTLRERLALLRDELGSGHEPDLESWLQTLELMKMYDRWFSPQELQTLPFAEQDEQRNQIWQALVIEARQLMQENCSPDSPSAMALATRWMERLELDTAGRPEFLTRLNEMHAAEPQMRAQTGITPEVVDYITHAFAQSKLAIWARYLNADELAFTREHYFDRLMEWPGLVSALHQACAEQTDPASEAGQNLARQWLALFQSYAGTSPQTQQKFRHAMEREPHLMKGTWMTPPVLGWLQQAIGVMMQARTPASR</sequence>
<dbReference type="SUPFAM" id="SSF46955">
    <property type="entry name" value="Putative DNA-binding domain"/>
    <property type="match status" value="1"/>
</dbReference>
<feature type="domain" description="HTH merR-type" evidence="2">
    <location>
        <begin position="2"/>
        <end position="71"/>
    </location>
</feature>
<dbReference type="Pfam" id="PF07739">
    <property type="entry name" value="TipAS"/>
    <property type="match status" value="1"/>
</dbReference>
<protein>
    <submittedName>
        <fullName evidence="3">MerR family transcriptional regulator</fullName>
    </submittedName>
</protein>
<reference evidence="3 4" key="1">
    <citation type="submission" date="2024-03" db="EMBL/GenBank/DDBJ databases">
        <title>Two novel Raoultella species associated with bleeding cankers of broadleaf hosts, Raoultella scottia sp. nov. and Raoultella lignicola sp. nov.</title>
        <authorList>
            <person name="Brady C.L."/>
        </authorList>
    </citation>
    <scope>NUCLEOTIDE SEQUENCE [LARGE SCALE GENOMIC DNA]</scope>
    <source>
        <strain evidence="3 4">BAC 10a-01-01</strain>
    </source>
</reference>
<proteinExistence type="predicted"/>
<dbReference type="Pfam" id="PF13411">
    <property type="entry name" value="MerR_1"/>
    <property type="match status" value="1"/>
</dbReference>
<dbReference type="Proteomes" id="UP001334005">
    <property type="component" value="Unassembled WGS sequence"/>
</dbReference>
<dbReference type="PANTHER" id="PTHR30204:SF90">
    <property type="entry name" value="HTH-TYPE TRANSCRIPTIONAL ACTIVATOR MTA"/>
    <property type="match status" value="1"/>
</dbReference>